<keyword evidence="2" id="KW-0695">RNA-directed DNA polymerase</keyword>
<proteinExistence type="predicted"/>
<keyword evidence="2" id="KW-0808">Transferase</keyword>
<dbReference type="InterPro" id="IPR043502">
    <property type="entry name" value="DNA/RNA_pol_sf"/>
</dbReference>
<reference evidence="2 3" key="1">
    <citation type="journal article" date="2019" name="Sci. Rep.">
        <title>Orb-weaving spider Araneus ventricosus genome elucidates the spidroin gene catalogue.</title>
        <authorList>
            <person name="Kono N."/>
            <person name="Nakamura H."/>
            <person name="Ohtoshi R."/>
            <person name="Moran D.A.P."/>
            <person name="Shinohara A."/>
            <person name="Yoshida Y."/>
            <person name="Fujiwara M."/>
            <person name="Mori M."/>
            <person name="Tomita M."/>
            <person name="Arakawa K."/>
        </authorList>
    </citation>
    <scope>NUCLEOTIDE SEQUENCE [LARGE SCALE GENOMIC DNA]</scope>
</reference>
<evidence type="ECO:0000313" key="2">
    <source>
        <dbReference type="EMBL" id="GBM83174.1"/>
    </source>
</evidence>
<keyword evidence="2" id="KW-0548">Nucleotidyltransferase</keyword>
<dbReference type="InterPro" id="IPR000477">
    <property type="entry name" value="RT_dom"/>
</dbReference>
<dbReference type="GO" id="GO:0003964">
    <property type="term" value="F:RNA-directed DNA polymerase activity"/>
    <property type="evidence" value="ECO:0007669"/>
    <property type="project" value="UniProtKB-KW"/>
</dbReference>
<comment type="caution">
    <text evidence="2">The sequence shown here is derived from an EMBL/GenBank/DDBJ whole genome shotgun (WGS) entry which is preliminary data.</text>
</comment>
<dbReference type="Proteomes" id="UP000499080">
    <property type="component" value="Unassembled WGS sequence"/>
</dbReference>
<sequence length="520" mass="60219">MKNPLNNFPAHTEKEKAEIIANHFETQFKLNNFGTASTENTVSKSIKKFFTHSPTPTYEKVKASEIADYLKKIKIKKAPGIENITNKMLKNLPLKIILKLANLYNNMFKLNHFPGCWKTGRILPILKLGKDPTQPISYRPISLLATLSKLSEKIILNRYIKHAKKVRIPIPQQFGFTPQLSTTHQLLRVTEHILESKFANLATAAIFLDIAKAYDKVWTQGLIHKLIAYKFPHYIISIIHSYLQDRQFVVKVKNTDSSPRNIHAGMPHGGILASIIFLCFMNDIPQQKDITLSLYADDTAILAQGKKFNTISNSLSKYIPKLESWLKRWKIQLNVEKTEAIIFSKYFKHCPEIKIYSTPVPWKKEIKYLGVILDRNLTFRPHLNHIKEKYNKAFRAQYSLICRNSRISIQNKLLIYQAYLRPILTYASPVWAFTAKSNFNIIQVLENKTIRMIMQADWHIRNADIRKSTNIPSLKDFIIKLSDKFYNNLSQIDNTAISNIPSYDSSHEKFRKRPRAMLCT</sequence>
<dbReference type="CDD" id="cd01650">
    <property type="entry name" value="RT_nLTR_like"/>
    <property type="match status" value="1"/>
</dbReference>
<organism evidence="2 3">
    <name type="scientific">Araneus ventricosus</name>
    <name type="common">Orbweaver spider</name>
    <name type="synonym">Epeira ventricosa</name>
    <dbReference type="NCBI Taxonomy" id="182803"/>
    <lineage>
        <taxon>Eukaryota</taxon>
        <taxon>Metazoa</taxon>
        <taxon>Ecdysozoa</taxon>
        <taxon>Arthropoda</taxon>
        <taxon>Chelicerata</taxon>
        <taxon>Arachnida</taxon>
        <taxon>Araneae</taxon>
        <taxon>Araneomorphae</taxon>
        <taxon>Entelegynae</taxon>
        <taxon>Araneoidea</taxon>
        <taxon>Araneidae</taxon>
        <taxon>Araneus</taxon>
    </lineage>
</organism>
<dbReference type="InterPro" id="IPR052560">
    <property type="entry name" value="RdDP_mobile_element"/>
</dbReference>
<evidence type="ECO:0000259" key="1">
    <source>
        <dbReference type="PROSITE" id="PS50878"/>
    </source>
</evidence>
<dbReference type="AlphaFoldDB" id="A0A4Y2IZR2"/>
<dbReference type="PANTHER" id="PTHR36688:SF1">
    <property type="entry name" value="ENDONUCLEASE_EXONUCLEASE_PHOSPHATASE DOMAIN-CONTAINING PROTEIN"/>
    <property type="match status" value="1"/>
</dbReference>
<dbReference type="EMBL" id="BGPR01108559">
    <property type="protein sequence ID" value="GBM83174.1"/>
    <property type="molecule type" value="Genomic_DNA"/>
</dbReference>
<dbReference type="Pfam" id="PF00078">
    <property type="entry name" value="RVT_1"/>
    <property type="match status" value="1"/>
</dbReference>
<keyword evidence="3" id="KW-1185">Reference proteome</keyword>
<name>A0A4Y2IZR2_ARAVE</name>
<protein>
    <submittedName>
        <fullName evidence="2">RNA-directed DNA polymerase from mobile element jockey</fullName>
    </submittedName>
</protein>
<evidence type="ECO:0000313" key="3">
    <source>
        <dbReference type="Proteomes" id="UP000499080"/>
    </source>
</evidence>
<dbReference type="SUPFAM" id="SSF56672">
    <property type="entry name" value="DNA/RNA polymerases"/>
    <property type="match status" value="1"/>
</dbReference>
<feature type="domain" description="Reverse transcriptase" evidence="1">
    <location>
        <begin position="106"/>
        <end position="373"/>
    </location>
</feature>
<accession>A0A4Y2IZR2</accession>
<dbReference type="PANTHER" id="PTHR36688">
    <property type="entry name" value="ENDO/EXONUCLEASE/PHOSPHATASE DOMAIN-CONTAINING PROTEIN"/>
    <property type="match status" value="1"/>
</dbReference>
<gene>
    <name evidence="2" type="primary">pol_3791</name>
    <name evidence="2" type="ORF">AVEN_44415_1</name>
</gene>
<dbReference type="PROSITE" id="PS50878">
    <property type="entry name" value="RT_POL"/>
    <property type="match status" value="1"/>
</dbReference>